<sequence>MPTPTPIWLVANAASGSNSEAAVEALHSDLEANNFEVRRTIAFPDDALPNAGDLDAAGIDMLAVFTGDGTVNALLTALYGWAGAVLVLPGGTMNLLSLRLHGKAEVGEILSCVARNGARRVRPKVARCSAGDAFAGLLVGPGTCWSSVREAMRTADVVGVLQGAAEAISQTLDGPPVKLLDPPVGMDDGYPLMEITPTELGLAASGFHARTTTDMVSQSWALMRRRFREGPHDRLGLFGQMRLGAVDACNFPVLIDGEPQELASPANFALVECEVDLLAIGSDG</sequence>
<keyword evidence="2" id="KW-0808">Transferase</keyword>
<dbReference type="InterPro" id="IPR017438">
    <property type="entry name" value="ATP-NAD_kinase_N"/>
</dbReference>
<dbReference type="Pfam" id="PF00781">
    <property type="entry name" value="DAGK_cat"/>
    <property type="match status" value="1"/>
</dbReference>
<dbReference type="Gene3D" id="3.40.50.10330">
    <property type="entry name" value="Probable inorganic polyphosphate/atp-NAD kinase, domain 1"/>
    <property type="match status" value="1"/>
</dbReference>
<comment type="caution">
    <text evidence="2">The sequence shown here is derived from an EMBL/GenBank/DDBJ whole genome shotgun (WGS) entry which is preliminary data.</text>
</comment>
<dbReference type="InterPro" id="IPR001206">
    <property type="entry name" value="Diacylglycerol_kinase_cat_dom"/>
</dbReference>
<reference evidence="2 3" key="1">
    <citation type="submission" date="2022-08" db="EMBL/GenBank/DDBJ databases">
        <title>Polyphasic taxonomy analysis of Qipengyuania sp.RS5-5.</title>
        <authorList>
            <person name="Xamxidin M."/>
            <person name="Wu M."/>
        </authorList>
    </citation>
    <scope>NUCLEOTIDE SEQUENCE [LARGE SCALE GENOMIC DNA]</scope>
    <source>
        <strain evidence="2 3">RS5-5</strain>
    </source>
</reference>
<keyword evidence="3" id="KW-1185">Reference proteome</keyword>
<proteinExistence type="predicted"/>
<dbReference type="Proteomes" id="UP001206067">
    <property type="component" value="Unassembled WGS sequence"/>
</dbReference>
<dbReference type="InterPro" id="IPR016064">
    <property type="entry name" value="NAD/diacylglycerol_kinase_sf"/>
</dbReference>
<gene>
    <name evidence="2" type="ORF">NSO95_11090</name>
</gene>
<dbReference type="SUPFAM" id="SSF111331">
    <property type="entry name" value="NAD kinase/diacylglycerol kinase-like"/>
    <property type="match status" value="1"/>
</dbReference>
<feature type="domain" description="DAGKc" evidence="1">
    <location>
        <begin position="2"/>
        <end position="134"/>
    </location>
</feature>
<dbReference type="GO" id="GO:0016301">
    <property type="term" value="F:kinase activity"/>
    <property type="evidence" value="ECO:0007669"/>
    <property type="project" value="UniProtKB-KW"/>
</dbReference>
<evidence type="ECO:0000259" key="1">
    <source>
        <dbReference type="PROSITE" id="PS50146"/>
    </source>
</evidence>
<accession>A0ABT1XS67</accession>
<dbReference type="EMBL" id="JANKHH010000005">
    <property type="protein sequence ID" value="MCR2834493.1"/>
    <property type="molecule type" value="Genomic_DNA"/>
</dbReference>
<keyword evidence="2" id="KW-0418">Kinase</keyword>
<name>A0ABT1XS67_9SPHN</name>
<protein>
    <submittedName>
        <fullName evidence="2">Acylglycerol kinase family protein</fullName>
    </submittedName>
</protein>
<evidence type="ECO:0000313" key="2">
    <source>
        <dbReference type="EMBL" id="MCR2834493.1"/>
    </source>
</evidence>
<dbReference type="PROSITE" id="PS50146">
    <property type="entry name" value="DAGK"/>
    <property type="match status" value="1"/>
</dbReference>
<dbReference type="RefSeq" id="WP_257596303.1">
    <property type="nucleotide sequence ID" value="NZ_JANKHH010000005.1"/>
</dbReference>
<evidence type="ECO:0000313" key="3">
    <source>
        <dbReference type="Proteomes" id="UP001206067"/>
    </source>
</evidence>
<organism evidence="2 3">
    <name type="scientific">Parerythrobacter lacustris</name>
    <dbReference type="NCBI Taxonomy" id="2969984"/>
    <lineage>
        <taxon>Bacteria</taxon>
        <taxon>Pseudomonadati</taxon>
        <taxon>Pseudomonadota</taxon>
        <taxon>Alphaproteobacteria</taxon>
        <taxon>Sphingomonadales</taxon>
        <taxon>Erythrobacteraceae</taxon>
        <taxon>Parerythrobacter</taxon>
    </lineage>
</organism>